<protein>
    <submittedName>
        <fullName evidence="1">Uncharacterized protein</fullName>
    </submittedName>
</protein>
<dbReference type="EMBL" id="AP025739">
    <property type="protein sequence ID" value="BDI30898.1"/>
    <property type="molecule type" value="Genomic_DNA"/>
</dbReference>
<evidence type="ECO:0000313" key="1">
    <source>
        <dbReference type="EMBL" id="BDI30898.1"/>
    </source>
</evidence>
<sequence>MSLVVNNSAGLYNGEIIDLSRALIGKEASVWSETNGHSIPADGLFVKGGLARERKMVLYTSHALLTGKPYTPVMKPGAGSETLTVRAGRKRFVIDTQHLRPARTLSRRLPAPGFITGVLRGILSNSHERL</sequence>
<dbReference type="KEGG" id="ccot:CCAX7_29490"/>
<reference evidence="1 2" key="1">
    <citation type="journal article" date="2019" name="Int. J. Syst. Evol. Microbiol.">
        <title>Capsulimonas corticalis gen. nov., sp. nov., an aerobic capsulated bacterium, of a novel bacterial order, Capsulimonadales ord. nov., of the class Armatimonadia of the phylum Armatimonadetes.</title>
        <authorList>
            <person name="Li J."/>
            <person name="Kudo C."/>
            <person name="Tonouchi A."/>
        </authorList>
    </citation>
    <scope>NUCLEOTIDE SEQUENCE [LARGE SCALE GENOMIC DNA]</scope>
    <source>
        <strain evidence="1 2">AX-7</strain>
    </source>
</reference>
<name>A0A402CT01_9BACT</name>
<dbReference type="AlphaFoldDB" id="A0A402CT01"/>
<gene>
    <name evidence="1" type="ORF">CCAX7_29490</name>
</gene>
<organism evidence="1 2">
    <name type="scientific">Capsulimonas corticalis</name>
    <dbReference type="NCBI Taxonomy" id="2219043"/>
    <lineage>
        <taxon>Bacteria</taxon>
        <taxon>Bacillati</taxon>
        <taxon>Armatimonadota</taxon>
        <taxon>Armatimonadia</taxon>
        <taxon>Capsulimonadales</taxon>
        <taxon>Capsulimonadaceae</taxon>
        <taxon>Capsulimonas</taxon>
    </lineage>
</organism>
<accession>A0A402CT01</accession>
<dbReference type="Proteomes" id="UP000287394">
    <property type="component" value="Chromosome"/>
</dbReference>
<proteinExistence type="predicted"/>
<evidence type="ECO:0000313" key="2">
    <source>
        <dbReference type="Proteomes" id="UP000287394"/>
    </source>
</evidence>
<keyword evidence="2" id="KW-1185">Reference proteome</keyword>